<sequence>MFSEDPINIWSYVYFIQAGYEGPIKIGSSNNVEKRLNSLQTSCPDKLMVLHFTTGGRALEKYLHKKFEKHVKHGEWFSPDQEILDYIVEIKHEDEFYGRPLSIVEFALNNGFELSKDDWEVAVLLTRGGMISSYNNDHINYKLKFWKLLDAYWEYLKHIPSKLYHKREITCLINEGYGIEDKEIKRKLCIPF</sequence>
<organism evidence="2 3">
    <name type="scientific">Formimonas warabiya</name>
    <dbReference type="NCBI Taxonomy" id="1761012"/>
    <lineage>
        <taxon>Bacteria</taxon>
        <taxon>Bacillati</taxon>
        <taxon>Bacillota</taxon>
        <taxon>Clostridia</taxon>
        <taxon>Eubacteriales</taxon>
        <taxon>Peptococcaceae</taxon>
        <taxon>Candidatus Formimonas</taxon>
    </lineage>
</organism>
<dbReference type="SMART" id="SM00974">
    <property type="entry name" value="T5orf172"/>
    <property type="match status" value="1"/>
</dbReference>
<keyword evidence="3" id="KW-1185">Reference proteome</keyword>
<feature type="domain" description="Bacteriophage T5 Orf172 DNA-binding" evidence="1">
    <location>
        <begin position="18"/>
        <end position="90"/>
    </location>
</feature>
<name>A0A3G1KNW0_FORW1</name>
<evidence type="ECO:0000313" key="2">
    <source>
        <dbReference type="EMBL" id="ATW24152.1"/>
    </source>
</evidence>
<accession>A0A3G1KNW0</accession>
<dbReference type="AlphaFoldDB" id="A0A3G1KNW0"/>
<proteinExistence type="predicted"/>
<dbReference type="RefSeq" id="WP_148133331.1">
    <property type="nucleotide sequence ID" value="NZ_CP017634.1"/>
</dbReference>
<evidence type="ECO:0000313" key="3">
    <source>
        <dbReference type="Proteomes" id="UP000323521"/>
    </source>
</evidence>
<dbReference type="EMBL" id="CP017634">
    <property type="protein sequence ID" value="ATW24152.1"/>
    <property type="molecule type" value="Genomic_DNA"/>
</dbReference>
<evidence type="ECO:0000259" key="1">
    <source>
        <dbReference type="SMART" id="SM00974"/>
    </source>
</evidence>
<dbReference type="KEGG" id="fwa:DCMF_04575"/>
<dbReference type="OrthoDB" id="286871at2"/>
<dbReference type="Pfam" id="PF13455">
    <property type="entry name" value="MUG113"/>
    <property type="match status" value="1"/>
</dbReference>
<dbReference type="InterPro" id="IPR018306">
    <property type="entry name" value="Phage_T5_Orf172_DNA-bd"/>
</dbReference>
<protein>
    <recommendedName>
        <fullName evidence="1">Bacteriophage T5 Orf172 DNA-binding domain-containing protein</fullName>
    </recommendedName>
</protein>
<gene>
    <name evidence="2" type="ORF">DCMF_04575</name>
</gene>
<dbReference type="Proteomes" id="UP000323521">
    <property type="component" value="Chromosome"/>
</dbReference>
<reference evidence="2 3" key="1">
    <citation type="submission" date="2016-10" db="EMBL/GenBank/DDBJ databases">
        <title>Complete Genome Sequence of Peptococcaceae strain DCMF.</title>
        <authorList>
            <person name="Edwards R.J."/>
            <person name="Holland S.I."/>
            <person name="Deshpande N.P."/>
            <person name="Wong Y.K."/>
            <person name="Ertan H."/>
            <person name="Manefield M."/>
            <person name="Russell T.L."/>
            <person name="Lee M.J."/>
        </authorList>
    </citation>
    <scope>NUCLEOTIDE SEQUENCE [LARGE SCALE GENOMIC DNA]</scope>
    <source>
        <strain evidence="2 3">DCMF</strain>
    </source>
</reference>